<protein>
    <submittedName>
        <fullName evidence="2">Uncharacterized protein</fullName>
    </submittedName>
</protein>
<accession>A0A364NES1</accession>
<evidence type="ECO:0000256" key="1">
    <source>
        <dbReference type="SAM" id="MobiDB-lite"/>
    </source>
</evidence>
<evidence type="ECO:0000313" key="2">
    <source>
        <dbReference type="EMBL" id="RAR15799.1"/>
    </source>
</evidence>
<reference evidence="3" key="1">
    <citation type="submission" date="2018-05" db="EMBL/GenBank/DDBJ databases">
        <title>Draft genome sequence of Stemphylium lycopersici strain CIDEFI 213.</title>
        <authorList>
            <person name="Medina R."/>
            <person name="Franco M.E.E."/>
            <person name="Lucentini C.G."/>
            <person name="Saparrat M.C.N."/>
            <person name="Balatti P.A."/>
        </authorList>
    </citation>
    <scope>NUCLEOTIDE SEQUENCE [LARGE SCALE GENOMIC DNA]</scope>
    <source>
        <strain evidence="3">CIDEFI 213</strain>
    </source>
</reference>
<comment type="caution">
    <text evidence="2">The sequence shown here is derived from an EMBL/GenBank/DDBJ whole genome shotgun (WGS) entry which is preliminary data.</text>
</comment>
<keyword evidence="3" id="KW-1185">Reference proteome</keyword>
<dbReference type="EMBL" id="QGDH01000008">
    <property type="protein sequence ID" value="RAR15799.1"/>
    <property type="molecule type" value="Genomic_DNA"/>
</dbReference>
<sequence length="399" mass="45422">MESNVISGMVLDKRTARHYVELLQTLYNTIIYALDRDNKCGLASQTQITWAVRAARRPDPLDEEITTVKSKIQSFHVGFYEEWKVMKYESRIKWPVSPNKGSLWNTFARAMDQDRPIYEMRNWFSHEFGKRTATLEEENEKFEELLQEYIDFLPSLSSLLKKLEAALNDEAVWAPESAIKARQVREGQPEYMRDSKTVQEELAAEHQRWLERMKQEEVDAEARLAQVKANLEDPWACEEWEKMKQEGEEWGSSDPGQPWASPVEGDEDLWDAGSDEEEEEKWSMGAEDLLGASWDMGNDEHECAEGLQDEASLCDAGYISGYISVARTATYRLPSHNATTKANVVVWPKFVASTAYMLHCAAQYGHGRFVEHSALANTLDGTGTRGQGGSGCCLHHTSF</sequence>
<dbReference type="AlphaFoldDB" id="A0A364NES1"/>
<proteinExistence type="predicted"/>
<dbReference type="Proteomes" id="UP000249619">
    <property type="component" value="Unassembled WGS sequence"/>
</dbReference>
<gene>
    <name evidence="2" type="ORF">DDE83_000815</name>
</gene>
<feature type="region of interest" description="Disordered" evidence="1">
    <location>
        <begin position="244"/>
        <end position="280"/>
    </location>
</feature>
<organism evidence="2 3">
    <name type="scientific">Stemphylium lycopersici</name>
    <name type="common">Tomato gray leaf spot disease fungus</name>
    <name type="synonym">Thyrospora lycopersici</name>
    <dbReference type="NCBI Taxonomy" id="183478"/>
    <lineage>
        <taxon>Eukaryota</taxon>
        <taxon>Fungi</taxon>
        <taxon>Dikarya</taxon>
        <taxon>Ascomycota</taxon>
        <taxon>Pezizomycotina</taxon>
        <taxon>Dothideomycetes</taxon>
        <taxon>Pleosporomycetidae</taxon>
        <taxon>Pleosporales</taxon>
        <taxon>Pleosporineae</taxon>
        <taxon>Pleosporaceae</taxon>
        <taxon>Stemphylium</taxon>
    </lineage>
</organism>
<evidence type="ECO:0000313" key="3">
    <source>
        <dbReference type="Proteomes" id="UP000249619"/>
    </source>
</evidence>
<name>A0A364NES1_STELY</name>
<feature type="compositionally biased region" description="Acidic residues" evidence="1">
    <location>
        <begin position="264"/>
        <end position="280"/>
    </location>
</feature>